<name>H0ECW2_GLAL7</name>
<reference evidence="4 5" key="1">
    <citation type="journal article" date="2012" name="Eukaryot. Cell">
        <title>Genome sequence of the fungus Glarea lozoyensis: the first genome sequence of a species from the Helotiaceae family.</title>
        <authorList>
            <person name="Youssar L."/>
            <person name="Gruening B.A."/>
            <person name="Erxleben A."/>
            <person name="Guenther S."/>
            <person name="Huettel W."/>
        </authorList>
    </citation>
    <scope>NUCLEOTIDE SEQUENCE [LARGE SCALE GENOMIC DNA]</scope>
    <source>
        <strain evidence="5">ATCC 74030 / MF5533</strain>
    </source>
</reference>
<dbReference type="Gene3D" id="1.25.40.720">
    <property type="entry name" value="Telomere length regulation protein 2, C-terminal domain"/>
    <property type="match status" value="1"/>
</dbReference>
<dbReference type="GO" id="GO:0051083">
    <property type="term" value="P:'de novo' cotranslational protein folding"/>
    <property type="evidence" value="ECO:0007669"/>
    <property type="project" value="TreeGrafter"/>
</dbReference>
<evidence type="ECO:0000256" key="2">
    <source>
        <dbReference type="SAM" id="MobiDB-lite"/>
    </source>
</evidence>
<comment type="similarity">
    <text evidence="1">Belongs to the TEL2 family.</text>
</comment>
<dbReference type="PANTHER" id="PTHR15830">
    <property type="entry name" value="TELOMERE LENGTH REGULATION PROTEIN TEL2 FAMILY MEMBER"/>
    <property type="match status" value="1"/>
</dbReference>
<proteinExistence type="inferred from homology"/>
<dbReference type="GO" id="GO:0051879">
    <property type="term" value="F:Hsp90 protein binding"/>
    <property type="evidence" value="ECO:0007669"/>
    <property type="project" value="TreeGrafter"/>
</dbReference>
<accession>H0ECW2</accession>
<dbReference type="EMBL" id="AGUE01000006">
    <property type="protein sequence ID" value="EHL03616.1"/>
    <property type="molecule type" value="Genomic_DNA"/>
</dbReference>
<dbReference type="InterPro" id="IPR038528">
    <property type="entry name" value="TEL2_C_sf"/>
</dbReference>
<dbReference type="GO" id="GO:0042162">
    <property type="term" value="F:telomeric DNA binding"/>
    <property type="evidence" value="ECO:0007669"/>
    <property type="project" value="TreeGrafter"/>
</dbReference>
<evidence type="ECO:0000313" key="4">
    <source>
        <dbReference type="EMBL" id="EHL03616.1"/>
    </source>
</evidence>
<organism evidence="4 5">
    <name type="scientific">Glarea lozoyensis (strain ATCC 74030 / MF5533)</name>
    <dbReference type="NCBI Taxonomy" id="1104152"/>
    <lineage>
        <taxon>Eukaryota</taxon>
        <taxon>Fungi</taxon>
        <taxon>Dikarya</taxon>
        <taxon>Ascomycota</taxon>
        <taxon>Pezizomycotina</taxon>
        <taxon>Leotiomycetes</taxon>
        <taxon>Helotiales</taxon>
        <taxon>Helotiaceae</taxon>
        <taxon>Glarea</taxon>
    </lineage>
</organism>
<comment type="caution">
    <text evidence="4">The sequence shown here is derived from an EMBL/GenBank/DDBJ whole genome shotgun (WGS) entry which is preliminary data.</text>
</comment>
<feature type="region of interest" description="Disordered" evidence="2">
    <location>
        <begin position="244"/>
        <end position="313"/>
    </location>
</feature>
<dbReference type="InterPro" id="IPR019337">
    <property type="entry name" value="Telomere_length_regulation_dom"/>
</dbReference>
<keyword evidence="5" id="KW-1185">Reference proteome</keyword>
<gene>
    <name evidence="4" type="ORF">M7I_0258</name>
</gene>
<protein>
    <submittedName>
        <fullName evidence="4">Putative DNA replication checkpoint protein tel2</fullName>
    </submittedName>
</protein>
<evidence type="ECO:0000313" key="5">
    <source>
        <dbReference type="Proteomes" id="UP000005446"/>
    </source>
</evidence>
<dbReference type="InParanoid" id="H0ECW2"/>
<dbReference type="Proteomes" id="UP000005446">
    <property type="component" value="Unassembled WGS sequence"/>
</dbReference>
<dbReference type="InterPro" id="IPR051970">
    <property type="entry name" value="TEL2_Regulation"/>
</dbReference>
<evidence type="ECO:0000256" key="1">
    <source>
        <dbReference type="ARBA" id="ARBA00006133"/>
    </source>
</evidence>
<dbReference type="GO" id="GO:0005829">
    <property type="term" value="C:cytosol"/>
    <property type="evidence" value="ECO:0007669"/>
    <property type="project" value="TreeGrafter"/>
</dbReference>
<sequence length="371" mass="41216">MDTILTPERRDDALIEVVKQKEPLIKPSLQATTPEEALEILKNEPDHEALVQTLRLNALFLGFKRNIQLSKDSKKTASTNPHEILAILLQALEAILEGLTTIEKVWTIIWESTDSGARKKAIWADFLGLVVGGKLLGSAAEADDINIRHWAKRIPLESDIGWKCCAELLSRSFRVGKTASSTRARFLGMVVGEALSSLVDKGENKMDFKVDEMQTTEAKWYKSMVNVADKAGELELLRSRVTTVIQKSKTQPPPAKKPSTLNSSSKISSIEEIESDEEEGTDNSEDDDDDLVPYGKPESDAEDSDEDATNVVRNKPTAPVYIRNLITYLRNTESYDHQKLGLSTAASLIRRKANFGTEGFKINTTLKSSRN</sequence>
<dbReference type="Pfam" id="PF10193">
    <property type="entry name" value="Telomere_reg-2"/>
    <property type="match status" value="1"/>
</dbReference>
<dbReference type="OrthoDB" id="10258062at2759"/>
<feature type="domain" description="Telomere length regulation protein conserved" evidence="3">
    <location>
        <begin position="319"/>
        <end position="358"/>
    </location>
</feature>
<dbReference type="HOGENOM" id="CLU_746073_0_0_1"/>
<dbReference type="PANTHER" id="PTHR15830:SF10">
    <property type="entry name" value="TELOMERE LENGTH REGULATION PROTEIN TEL2 HOMOLOG"/>
    <property type="match status" value="1"/>
</dbReference>
<evidence type="ECO:0000259" key="3">
    <source>
        <dbReference type="Pfam" id="PF10193"/>
    </source>
</evidence>
<dbReference type="AlphaFoldDB" id="H0ECW2"/>
<feature type="compositionally biased region" description="Acidic residues" evidence="2">
    <location>
        <begin position="271"/>
        <end position="291"/>
    </location>
</feature>